<gene>
    <name evidence="1" type="ORF">RhiirC2_800565</name>
</gene>
<reference evidence="1 2" key="2">
    <citation type="submission" date="2017-10" db="EMBL/GenBank/DDBJ databases">
        <title>Extensive intraspecific genome diversity in a model arbuscular mycorrhizal fungus.</title>
        <authorList>
            <person name="Chen E.C.H."/>
            <person name="Morin E."/>
            <person name="Baudet D."/>
            <person name="Noel J."/>
            <person name="Ndikumana S."/>
            <person name="Charron P."/>
            <person name="St-Onge C."/>
            <person name="Giorgi J."/>
            <person name="Grigoriev I.V."/>
            <person name="Roux C."/>
            <person name="Martin F.M."/>
            <person name="Corradi N."/>
        </authorList>
    </citation>
    <scope>NUCLEOTIDE SEQUENCE [LARGE SCALE GENOMIC DNA]</scope>
    <source>
        <strain evidence="1 2">C2</strain>
    </source>
</reference>
<comment type="caution">
    <text evidence="1">The sequence shown here is derived from an EMBL/GenBank/DDBJ whole genome shotgun (WGS) entry which is preliminary data.</text>
</comment>
<reference evidence="1 2" key="1">
    <citation type="submission" date="2016-04" db="EMBL/GenBank/DDBJ databases">
        <title>Genome analyses suggest a sexual origin of heterokaryosis in a supposedly ancient asexual fungus.</title>
        <authorList>
            <person name="Ropars J."/>
            <person name="Sedzielewska K."/>
            <person name="Noel J."/>
            <person name="Charron P."/>
            <person name="Farinelli L."/>
            <person name="Marton T."/>
            <person name="Kruger M."/>
            <person name="Pelin A."/>
            <person name="Brachmann A."/>
            <person name="Corradi N."/>
        </authorList>
    </citation>
    <scope>NUCLEOTIDE SEQUENCE [LARGE SCALE GENOMIC DNA]</scope>
    <source>
        <strain evidence="1 2">C2</strain>
    </source>
</reference>
<evidence type="ECO:0000313" key="2">
    <source>
        <dbReference type="Proteomes" id="UP000233469"/>
    </source>
</evidence>
<dbReference type="VEuPathDB" id="FungiDB:FUN_004465"/>
<accession>A0A2N1M3F7</accession>
<dbReference type="AlphaFoldDB" id="A0A2N1M3F7"/>
<sequence length="105" mass="12316">MTKEDFKDLNEVLVKYDLDSDSIDFIPLFSLPIYEIQDENKIFKCCMEEILSKLHSYRTLQPDSLEFMRNEYVVALLHASIHIIMDITNKELSMHPQYGIVGKES</sequence>
<organism evidence="1 2">
    <name type="scientific">Rhizophagus irregularis</name>
    <dbReference type="NCBI Taxonomy" id="588596"/>
    <lineage>
        <taxon>Eukaryota</taxon>
        <taxon>Fungi</taxon>
        <taxon>Fungi incertae sedis</taxon>
        <taxon>Mucoromycota</taxon>
        <taxon>Glomeromycotina</taxon>
        <taxon>Glomeromycetes</taxon>
        <taxon>Glomerales</taxon>
        <taxon>Glomeraceae</taxon>
        <taxon>Rhizophagus</taxon>
    </lineage>
</organism>
<dbReference type="Proteomes" id="UP000233469">
    <property type="component" value="Unassembled WGS sequence"/>
</dbReference>
<protein>
    <submittedName>
        <fullName evidence="1">Uncharacterized protein</fullName>
    </submittedName>
</protein>
<dbReference type="EMBL" id="LLXL01006050">
    <property type="protein sequence ID" value="PKK56186.1"/>
    <property type="molecule type" value="Genomic_DNA"/>
</dbReference>
<evidence type="ECO:0000313" key="1">
    <source>
        <dbReference type="EMBL" id="PKK56186.1"/>
    </source>
</evidence>
<name>A0A2N1M3F7_9GLOM</name>
<proteinExistence type="predicted"/>